<sequence length="246" mass="28900">MGELDILKYDKRPLYLKIKEHIENLIDQEIYEAGDKLPSETAFAKELDVSRASLREALRVLEKEGKIIKSQGVGTFVSKPLPRFKRGIEELFSVTDTIKKEGFTPGTIGLEVEKERIEKQLALKMNINEDQEILKLQRIRTADDKPVVFCIDYLNTNIFPIDIDDDFSHSLFDLLENKYDLKIKYAVTKIIPVTAREKLMEKLNVKKYSPILLLEQMHYDDQERLFLYSKNYFRSDQFQFKVLRTR</sequence>
<evidence type="ECO:0000313" key="6">
    <source>
        <dbReference type="Proteomes" id="UP000295064"/>
    </source>
</evidence>
<dbReference type="AlphaFoldDB" id="A0A4R6LAT2"/>
<dbReference type="Gene3D" id="3.40.1410.10">
    <property type="entry name" value="Chorismate lyase-like"/>
    <property type="match status" value="1"/>
</dbReference>
<dbReference type="PRINTS" id="PR00035">
    <property type="entry name" value="HTHGNTR"/>
</dbReference>
<dbReference type="PROSITE" id="PS50949">
    <property type="entry name" value="HTH_GNTR"/>
    <property type="match status" value="1"/>
</dbReference>
<dbReference type="Proteomes" id="UP000295064">
    <property type="component" value="Unassembled WGS sequence"/>
</dbReference>
<dbReference type="GO" id="GO:0045892">
    <property type="term" value="P:negative regulation of DNA-templated transcription"/>
    <property type="evidence" value="ECO:0007669"/>
    <property type="project" value="TreeGrafter"/>
</dbReference>
<dbReference type="InterPro" id="IPR036388">
    <property type="entry name" value="WH-like_DNA-bd_sf"/>
</dbReference>
<dbReference type="PANTHER" id="PTHR44846:SF17">
    <property type="entry name" value="GNTR-FAMILY TRANSCRIPTIONAL REGULATOR"/>
    <property type="match status" value="1"/>
</dbReference>
<dbReference type="InterPro" id="IPR000524">
    <property type="entry name" value="Tscrpt_reg_HTH_GntR"/>
</dbReference>
<evidence type="ECO:0000256" key="1">
    <source>
        <dbReference type="ARBA" id="ARBA00023015"/>
    </source>
</evidence>
<dbReference type="PANTHER" id="PTHR44846">
    <property type="entry name" value="MANNOSYL-D-GLYCERATE TRANSPORT/METABOLISM SYSTEM REPRESSOR MNGR-RELATED"/>
    <property type="match status" value="1"/>
</dbReference>
<evidence type="ECO:0000259" key="4">
    <source>
        <dbReference type="PROSITE" id="PS50949"/>
    </source>
</evidence>
<dbReference type="GO" id="GO:0003700">
    <property type="term" value="F:DNA-binding transcription factor activity"/>
    <property type="evidence" value="ECO:0007669"/>
    <property type="project" value="InterPro"/>
</dbReference>
<protein>
    <submittedName>
        <fullName evidence="5">GntR family transcriptional regulator</fullName>
    </submittedName>
</protein>
<evidence type="ECO:0000313" key="5">
    <source>
        <dbReference type="EMBL" id="TDO73028.1"/>
    </source>
</evidence>
<dbReference type="CDD" id="cd07377">
    <property type="entry name" value="WHTH_GntR"/>
    <property type="match status" value="1"/>
</dbReference>
<keyword evidence="3" id="KW-0804">Transcription</keyword>
<dbReference type="Pfam" id="PF00392">
    <property type="entry name" value="GntR"/>
    <property type="match status" value="1"/>
</dbReference>
<dbReference type="Gene3D" id="1.10.10.10">
    <property type="entry name" value="Winged helix-like DNA-binding domain superfamily/Winged helix DNA-binding domain"/>
    <property type="match status" value="1"/>
</dbReference>
<proteinExistence type="predicted"/>
<comment type="caution">
    <text evidence="5">The sequence shown here is derived from an EMBL/GenBank/DDBJ whole genome shotgun (WGS) entry which is preliminary data.</text>
</comment>
<gene>
    <name evidence="5" type="ORF">DFR79_14110</name>
</gene>
<accession>A0A4R6LAT2</accession>
<dbReference type="InterPro" id="IPR036390">
    <property type="entry name" value="WH_DNA-bd_sf"/>
</dbReference>
<evidence type="ECO:0000256" key="2">
    <source>
        <dbReference type="ARBA" id="ARBA00023125"/>
    </source>
</evidence>
<keyword evidence="2" id="KW-0238">DNA-binding</keyword>
<organism evidence="5 6">
    <name type="scientific">Halanaerobium saccharolyticum</name>
    <dbReference type="NCBI Taxonomy" id="43595"/>
    <lineage>
        <taxon>Bacteria</taxon>
        <taxon>Bacillati</taxon>
        <taxon>Bacillota</taxon>
        <taxon>Clostridia</taxon>
        <taxon>Halanaerobiales</taxon>
        <taxon>Halanaerobiaceae</taxon>
        <taxon>Halanaerobium</taxon>
    </lineage>
</organism>
<dbReference type="EMBL" id="SNWX01000041">
    <property type="protein sequence ID" value="TDO73028.1"/>
    <property type="molecule type" value="Genomic_DNA"/>
</dbReference>
<feature type="domain" description="HTH gntR-type" evidence="4">
    <location>
        <begin position="12"/>
        <end position="80"/>
    </location>
</feature>
<dbReference type="GO" id="GO:0003677">
    <property type="term" value="F:DNA binding"/>
    <property type="evidence" value="ECO:0007669"/>
    <property type="project" value="UniProtKB-KW"/>
</dbReference>
<dbReference type="InterPro" id="IPR050679">
    <property type="entry name" value="Bact_HTH_transcr_reg"/>
</dbReference>
<dbReference type="InterPro" id="IPR011663">
    <property type="entry name" value="UTRA"/>
</dbReference>
<dbReference type="RefSeq" id="WP_243727822.1">
    <property type="nucleotide sequence ID" value="NZ_SNWX01000041.1"/>
</dbReference>
<dbReference type="SMART" id="SM00345">
    <property type="entry name" value="HTH_GNTR"/>
    <property type="match status" value="1"/>
</dbReference>
<evidence type="ECO:0000256" key="3">
    <source>
        <dbReference type="ARBA" id="ARBA00023163"/>
    </source>
</evidence>
<name>A0A4R6LAT2_9FIRM</name>
<reference evidence="5 6" key="1">
    <citation type="submission" date="2019-03" db="EMBL/GenBank/DDBJ databases">
        <title>Subsurface microbial communities from deep shales in Ohio and West Virginia, USA.</title>
        <authorList>
            <person name="Wrighton K."/>
        </authorList>
    </citation>
    <scope>NUCLEOTIDE SEQUENCE [LARGE SCALE GENOMIC DNA]</scope>
    <source>
        <strain evidence="5 6">MA284_T2</strain>
    </source>
</reference>
<dbReference type="InterPro" id="IPR028978">
    <property type="entry name" value="Chorismate_lyase_/UTRA_dom_sf"/>
</dbReference>
<dbReference type="Pfam" id="PF07702">
    <property type="entry name" value="UTRA"/>
    <property type="match status" value="1"/>
</dbReference>
<dbReference type="SUPFAM" id="SSF46785">
    <property type="entry name" value="Winged helix' DNA-binding domain"/>
    <property type="match status" value="1"/>
</dbReference>
<keyword evidence="1" id="KW-0805">Transcription regulation</keyword>
<dbReference type="SMART" id="SM00866">
    <property type="entry name" value="UTRA"/>
    <property type="match status" value="1"/>
</dbReference>
<dbReference type="SUPFAM" id="SSF64288">
    <property type="entry name" value="Chorismate lyase-like"/>
    <property type="match status" value="1"/>
</dbReference>